<proteinExistence type="predicted"/>
<protein>
    <submittedName>
        <fullName evidence="1">Uncharacterized protein</fullName>
    </submittedName>
</protein>
<reference evidence="1" key="1">
    <citation type="submission" date="2021-01" db="EMBL/GenBank/DDBJ databases">
        <title>Whole genome shotgun sequence of Actinocatenispora rupis NBRC 107355.</title>
        <authorList>
            <person name="Komaki H."/>
            <person name="Tamura T."/>
        </authorList>
    </citation>
    <scope>NUCLEOTIDE SEQUENCE</scope>
    <source>
        <strain evidence="1">NBRC 107355</strain>
    </source>
</reference>
<comment type="caution">
    <text evidence="1">The sequence shown here is derived from an EMBL/GenBank/DDBJ whole genome shotgun (WGS) entry which is preliminary data.</text>
</comment>
<keyword evidence="2" id="KW-1185">Reference proteome</keyword>
<gene>
    <name evidence="1" type="ORF">Aru02nite_58850</name>
</gene>
<dbReference type="Proteomes" id="UP000612808">
    <property type="component" value="Unassembled WGS sequence"/>
</dbReference>
<organism evidence="1 2">
    <name type="scientific">Actinocatenispora rupis</name>
    <dbReference type="NCBI Taxonomy" id="519421"/>
    <lineage>
        <taxon>Bacteria</taxon>
        <taxon>Bacillati</taxon>
        <taxon>Actinomycetota</taxon>
        <taxon>Actinomycetes</taxon>
        <taxon>Micromonosporales</taxon>
        <taxon>Micromonosporaceae</taxon>
        <taxon>Actinocatenispora</taxon>
    </lineage>
</organism>
<dbReference type="AlphaFoldDB" id="A0A8J3J380"/>
<accession>A0A8J3J380</accession>
<name>A0A8J3J380_9ACTN</name>
<sequence>MRVRRSTRDTLAQRQRELGSPSLDDALRTILFRQRAYEAIARLKDNPDQLADYQREAHELAEVDVEVHE</sequence>
<dbReference type="EMBL" id="BOMB01000036">
    <property type="protein sequence ID" value="GID14996.1"/>
    <property type="molecule type" value="Genomic_DNA"/>
</dbReference>
<evidence type="ECO:0000313" key="2">
    <source>
        <dbReference type="Proteomes" id="UP000612808"/>
    </source>
</evidence>
<evidence type="ECO:0000313" key="1">
    <source>
        <dbReference type="EMBL" id="GID14996.1"/>
    </source>
</evidence>